<name>A0AAV4VM80_9ARAC</name>
<dbReference type="EMBL" id="BPLQ01013300">
    <property type="protein sequence ID" value="GIY71213.1"/>
    <property type="molecule type" value="Genomic_DNA"/>
</dbReference>
<keyword evidence="3" id="KW-1185">Reference proteome</keyword>
<dbReference type="AlphaFoldDB" id="A0AAV4VM80"/>
<gene>
    <name evidence="2" type="ORF">CDAR_540581</name>
</gene>
<dbReference type="Proteomes" id="UP001054837">
    <property type="component" value="Unassembled WGS sequence"/>
</dbReference>
<reference evidence="2 3" key="1">
    <citation type="submission" date="2021-06" db="EMBL/GenBank/DDBJ databases">
        <title>Caerostris darwini draft genome.</title>
        <authorList>
            <person name="Kono N."/>
            <person name="Arakawa K."/>
        </authorList>
    </citation>
    <scope>NUCLEOTIDE SEQUENCE [LARGE SCALE GENOMIC DNA]</scope>
</reference>
<protein>
    <submittedName>
        <fullName evidence="2">Uncharacterized protein</fullName>
    </submittedName>
</protein>
<sequence>MFDVRERKGRWRIGEEINGCCKIWRSPIGSEISFALERLWFFLTILVSHTEKIQTQAKCHIIDKIRCRKNSNRTLRETLFFLIVTSPRLQGHFSPRPTMVSAPTNLRAPSPRVPLP</sequence>
<comment type="caution">
    <text evidence="2">The sequence shown here is derived from an EMBL/GenBank/DDBJ whole genome shotgun (WGS) entry which is preliminary data.</text>
</comment>
<proteinExistence type="predicted"/>
<feature type="region of interest" description="Disordered" evidence="1">
    <location>
        <begin position="94"/>
        <end position="116"/>
    </location>
</feature>
<evidence type="ECO:0000313" key="2">
    <source>
        <dbReference type="EMBL" id="GIY71213.1"/>
    </source>
</evidence>
<evidence type="ECO:0000313" key="3">
    <source>
        <dbReference type="Proteomes" id="UP001054837"/>
    </source>
</evidence>
<evidence type="ECO:0000256" key="1">
    <source>
        <dbReference type="SAM" id="MobiDB-lite"/>
    </source>
</evidence>
<organism evidence="2 3">
    <name type="scientific">Caerostris darwini</name>
    <dbReference type="NCBI Taxonomy" id="1538125"/>
    <lineage>
        <taxon>Eukaryota</taxon>
        <taxon>Metazoa</taxon>
        <taxon>Ecdysozoa</taxon>
        <taxon>Arthropoda</taxon>
        <taxon>Chelicerata</taxon>
        <taxon>Arachnida</taxon>
        <taxon>Araneae</taxon>
        <taxon>Araneomorphae</taxon>
        <taxon>Entelegynae</taxon>
        <taxon>Araneoidea</taxon>
        <taxon>Araneidae</taxon>
        <taxon>Caerostris</taxon>
    </lineage>
</organism>
<accession>A0AAV4VM80</accession>